<reference evidence="1" key="1">
    <citation type="submission" date="2022-04" db="EMBL/GenBank/DDBJ databases">
        <title>A functionally conserved STORR gene fusion in Papaver species that diverged 16.8 million years ago.</title>
        <authorList>
            <person name="Catania T."/>
        </authorList>
    </citation>
    <scope>NUCLEOTIDE SEQUENCE</scope>
    <source>
        <strain evidence="1">S-188037</strain>
    </source>
</reference>
<sequence length="67" mass="7802">NLVVLNFREKACHISNYSNLNILRQIWNVMSIAEQVLIRKSAIGHLIDMPDDKLWADPCRIGENRVR</sequence>
<proteinExistence type="predicted"/>
<evidence type="ECO:0000313" key="1">
    <source>
        <dbReference type="EMBL" id="KAI3960893.1"/>
    </source>
</evidence>
<protein>
    <submittedName>
        <fullName evidence="1">Uncharacterized protein</fullName>
    </submittedName>
</protein>
<dbReference type="EMBL" id="JAJJMB010000835">
    <property type="protein sequence ID" value="KAI3960893.1"/>
    <property type="molecule type" value="Genomic_DNA"/>
</dbReference>
<keyword evidence="2" id="KW-1185">Reference proteome</keyword>
<accession>A0AAD4TI47</accession>
<organism evidence="1 2">
    <name type="scientific">Papaver atlanticum</name>
    <dbReference type="NCBI Taxonomy" id="357466"/>
    <lineage>
        <taxon>Eukaryota</taxon>
        <taxon>Viridiplantae</taxon>
        <taxon>Streptophyta</taxon>
        <taxon>Embryophyta</taxon>
        <taxon>Tracheophyta</taxon>
        <taxon>Spermatophyta</taxon>
        <taxon>Magnoliopsida</taxon>
        <taxon>Ranunculales</taxon>
        <taxon>Papaveraceae</taxon>
        <taxon>Papaveroideae</taxon>
        <taxon>Papaver</taxon>
    </lineage>
</organism>
<gene>
    <name evidence="1" type="ORF">MKW98_019094</name>
</gene>
<name>A0AAD4TI47_9MAGN</name>
<comment type="caution">
    <text evidence="1">The sequence shown here is derived from an EMBL/GenBank/DDBJ whole genome shotgun (WGS) entry which is preliminary data.</text>
</comment>
<evidence type="ECO:0000313" key="2">
    <source>
        <dbReference type="Proteomes" id="UP001202328"/>
    </source>
</evidence>
<feature type="non-terminal residue" evidence="1">
    <location>
        <position position="1"/>
    </location>
</feature>
<dbReference type="AlphaFoldDB" id="A0AAD4TI47"/>
<dbReference type="Proteomes" id="UP001202328">
    <property type="component" value="Unassembled WGS sequence"/>
</dbReference>